<dbReference type="InterPro" id="IPR009057">
    <property type="entry name" value="Homeodomain-like_sf"/>
</dbReference>
<feature type="compositionally biased region" description="Basic and acidic residues" evidence="3">
    <location>
        <begin position="1051"/>
        <end position="1063"/>
    </location>
</feature>
<feature type="compositionally biased region" description="Basic and acidic residues" evidence="3">
    <location>
        <begin position="823"/>
        <end position="833"/>
    </location>
</feature>
<dbReference type="Proteomes" id="UP000825935">
    <property type="component" value="Chromosome 7"/>
</dbReference>
<dbReference type="PANTHER" id="PTHR37888:SF11">
    <property type="entry name" value="DNA-BINDING BROMODOMAIN-CONTAINING PROTEIN"/>
    <property type="match status" value="1"/>
</dbReference>
<feature type="compositionally biased region" description="Polar residues" evidence="3">
    <location>
        <begin position="638"/>
        <end position="659"/>
    </location>
</feature>
<dbReference type="SUPFAM" id="SSF47370">
    <property type="entry name" value="Bromodomain"/>
    <property type="match status" value="1"/>
</dbReference>
<dbReference type="AlphaFoldDB" id="A0A8T2UFP0"/>
<protein>
    <recommendedName>
        <fullName evidence="8">Bromo domain-containing protein</fullName>
    </recommendedName>
</protein>
<feature type="compositionally biased region" description="Basic and acidic residues" evidence="3">
    <location>
        <begin position="852"/>
        <end position="869"/>
    </location>
</feature>
<dbReference type="SUPFAM" id="SSF46689">
    <property type="entry name" value="Homeodomain-like"/>
    <property type="match status" value="1"/>
</dbReference>
<dbReference type="PANTHER" id="PTHR37888">
    <property type="entry name" value="DNA-BINDING BROMODOMAIN-CONTAINING PROTEIN"/>
    <property type="match status" value="1"/>
</dbReference>
<dbReference type="Pfam" id="PF00249">
    <property type="entry name" value="Myb_DNA-binding"/>
    <property type="match status" value="1"/>
</dbReference>
<feature type="region of interest" description="Disordered" evidence="3">
    <location>
        <begin position="823"/>
        <end position="886"/>
    </location>
</feature>
<feature type="domain" description="Bromo" evidence="4">
    <location>
        <begin position="746"/>
        <end position="796"/>
    </location>
</feature>
<feature type="region of interest" description="Disordered" evidence="3">
    <location>
        <begin position="558"/>
        <end position="583"/>
    </location>
</feature>
<dbReference type="Gene3D" id="1.20.920.10">
    <property type="entry name" value="Bromodomain-like"/>
    <property type="match status" value="1"/>
</dbReference>
<feature type="domain" description="Myb-like" evidence="5">
    <location>
        <begin position="38"/>
        <end position="79"/>
    </location>
</feature>
<feature type="compositionally biased region" description="Polar residues" evidence="3">
    <location>
        <begin position="511"/>
        <end position="523"/>
    </location>
</feature>
<dbReference type="PROSITE" id="PS50014">
    <property type="entry name" value="BROMODOMAIN_2"/>
    <property type="match status" value="1"/>
</dbReference>
<feature type="compositionally biased region" description="Basic residues" evidence="3">
    <location>
        <begin position="608"/>
        <end position="621"/>
    </location>
</feature>
<dbReference type="SMART" id="SM00297">
    <property type="entry name" value="BROMO"/>
    <property type="match status" value="1"/>
</dbReference>
<dbReference type="InterPro" id="IPR001005">
    <property type="entry name" value="SANT/Myb"/>
</dbReference>
<evidence type="ECO:0000256" key="3">
    <source>
        <dbReference type="SAM" id="MobiDB-lite"/>
    </source>
</evidence>
<comment type="caution">
    <text evidence="6">The sequence shown here is derived from an EMBL/GenBank/DDBJ whole genome shotgun (WGS) entry which is preliminary data.</text>
</comment>
<feature type="compositionally biased region" description="Polar residues" evidence="3">
    <location>
        <begin position="409"/>
        <end position="421"/>
    </location>
</feature>
<sequence>MVDLSPVLIMAAAPDPFTHKLQNEPQQNMLNSSTSNANPSPNANPWGTWEELLLGSAVLKHGANNWALVSQELQSRTPRGSFSFTPEACRAGYHAIRLRFGEDACRDRDSNGWYEELRRLRVAHLRLELQQYESSIGSLRCKIRRLQSESEDSSKANFLSEGPIRAIGASVLDDTDESVACCSKDPCNNVKFKIDEAQMEGSTAEGETWSMVPSKEVICDSSKVLKNCVRETPMKTNIPTKMASPDVDAISVGVNQSSVFEERLCHEPAERCHYDDRAIGGKRSAPNTERENLASSSGTGSLSFSKNEAPSSKSMPVEHEKLGPYMISSHKIKNEGVILDKISAEIHIKSNKAIYNDHAINTLEDKMNTAHINRRRDDWEIPVSEGPIRMAMKQKALQKVEDMIPGDSLTKQGNLSSSKSGNLHRRRELTSSCLHDVCGGGETSDESQSLCSPRLKLQPAKSRRNVDSSSAGYKFNKEACSPDDVDDKTHVHKVLDEKSFADRKSHLSVESADSTEGKGNQPSGPRVLNPDALVANVKQETDMCKEEQEIVRWSNMAQGDKEPLRKRVANSENQKNPCTSSTETSLLREVWGESAEVVTREGKPACKRRRLMGRPAGKKNRSLGVKDAANHVVHEVAQGSSLKTESVTISQEASGSLESPRSKDGPDMDGWQQMERLSGDSRYEKSEVGSYGDGNEDVSPMSRRTRREPKVSRKLIPLLESLRRICSHRCGHFFRHNQEPLENKLYYEIIRSPIDLGMIRTRLEEGHYSGSMHFFRDLLLMVSNALVYYSRDTSESAAAFGLRECILQEMSHVFETEALVKQEGPSFRKRDSRQLPGHGRRKGAAKMLTSMDRAERVSRERGRSSKRSDPSINVEGHRMNHQSSINRLFEGGRSDKSLETLRGMGSNSCKNGESFGHKKLANDLTPAETSTGAKLVIASSNRSSEMDEHLTLASMSTKTHARKESSSCQSSMHLSKDVSMKDKSLASESAVERRHGPINVVSTSKASSFPSQGGKEAANHKAKVVINTDQQPVKRGVGRPPKHSQQQGFIKAREAAEAADSSRKRGRKGT</sequence>
<reference evidence="6" key="1">
    <citation type="submission" date="2021-08" db="EMBL/GenBank/DDBJ databases">
        <title>WGS assembly of Ceratopteris richardii.</title>
        <authorList>
            <person name="Marchant D.B."/>
            <person name="Chen G."/>
            <person name="Jenkins J."/>
            <person name="Shu S."/>
            <person name="Leebens-Mack J."/>
            <person name="Grimwood J."/>
            <person name="Schmutz J."/>
            <person name="Soltis P."/>
            <person name="Soltis D."/>
            <person name="Chen Z.-H."/>
        </authorList>
    </citation>
    <scope>NUCLEOTIDE SEQUENCE</scope>
    <source>
        <strain evidence="6">Whitten #5841</strain>
        <tissue evidence="6">Leaf</tissue>
    </source>
</reference>
<feature type="region of interest" description="Disordered" evidence="3">
    <location>
        <begin position="958"/>
        <end position="1070"/>
    </location>
</feature>
<feature type="compositionally biased region" description="Polar residues" evidence="3">
    <location>
        <begin position="570"/>
        <end position="583"/>
    </location>
</feature>
<keyword evidence="1 2" id="KW-0103">Bromodomain</keyword>
<dbReference type="EMBL" id="CM035412">
    <property type="protein sequence ID" value="KAH7432613.1"/>
    <property type="molecule type" value="Genomic_DNA"/>
</dbReference>
<feature type="region of interest" description="Disordered" evidence="3">
    <location>
        <begin position="441"/>
        <end position="469"/>
    </location>
</feature>
<organism evidence="6 7">
    <name type="scientific">Ceratopteris richardii</name>
    <name type="common">Triangle waterfern</name>
    <dbReference type="NCBI Taxonomy" id="49495"/>
    <lineage>
        <taxon>Eukaryota</taxon>
        <taxon>Viridiplantae</taxon>
        <taxon>Streptophyta</taxon>
        <taxon>Embryophyta</taxon>
        <taxon>Tracheophyta</taxon>
        <taxon>Polypodiopsida</taxon>
        <taxon>Polypodiidae</taxon>
        <taxon>Polypodiales</taxon>
        <taxon>Pteridineae</taxon>
        <taxon>Pteridaceae</taxon>
        <taxon>Parkerioideae</taxon>
        <taxon>Ceratopteris</taxon>
    </lineage>
</organism>
<accession>A0A8T2UFP0</accession>
<dbReference type="CDD" id="cd00167">
    <property type="entry name" value="SANT"/>
    <property type="match status" value="1"/>
</dbReference>
<evidence type="ECO:0000313" key="7">
    <source>
        <dbReference type="Proteomes" id="UP000825935"/>
    </source>
</evidence>
<dbReference type="OrthoDB" id="1742084at2759"/>
<feature type="compositionally biased region" description="Basic and acidic residues" evidence="3">
    <location>
        <begin position="677"/>
        <end position="687"/>
    </location>
</feature>
<keyword evidence="7" id="KW-1185">Reference proteome</keyword>
<evidence type="ECO:0000259" key="4">
    <source>
        <dbReference type="PROSITE" id="PS50014"/>
    </source>
</evidence>
<dbReference type="PROSITE" id="PS50090">
    <property type="entry name" value="MYB_LIKE"/>
    <property type="match status" value="1"/>
</dbReference>
<dbReference type="CDD" id="cd04369">
    <property type="entry name" value="Bromodomain"/>
    <property type="match status" value="1"/>
</dbReference>
<evidence type="ECO:0000256" key="1">
    <source>
        <dbReference type="ARBA" id="ARBA00023117"/>
    </source>
</evidence>
<dbReference type="InterPro" id="IPR036427">
    <property type="entry name" value="Bromodomain-like_sf"/>
</dbReference>
<evidence type="ECO:0000256" key="2">
    <source>
        <dbReference type="PROSITE-ProRule" id="PRU00035"/>
    </source>
</evidence>
<dbReference type="InterPro" id="IPR001487">
    <property type="entry name" value="Bromodomain"/>
</dbReference>
<dbReference type="OMA" id="NWSPESQ"/>
<feature type="region of interest" description="Disordered" evidence="3">
    <location>
        <begin position="501"/>
        <end position="529"/>
    </location>
</feature>
<evidence type="ECO:0000313" key="6">
    <source>
        <dbReference type="EMBL" id="KAH7432613.1"/>
    </source>
</evidence>
<dbReference type="Pfam" id="PF00439">
    <property type="entry name" value="Bromodomain"/>
    <property type="match status" value="1"/>
</dbReference>
<evidence type="ECO:0008006" key="8">
    <source>
        <dbReference type="Google" id="ProtNLM"/>
    </source>
</evidence>
<feature type="region of interest" description="Disordered" evidence="3">
    <location>
        <begin position="276"/>
        <end position="317"/>
    </location>
</feature>
<feature type="compositionally biased region" description="Basic and acidic residues" evidence="3">
    <location>
        <begin position="974"/>
        <end position="995"/>
    </location>
</feature>
<feature type="region of interest" description="Disordered" evidence="3">
    <location>
        <begin position="405"/>
        <end position="426"/>
    </location>
</feature>
<evidence type="ECO:0000259" key="5">
    <source>
        <dbReference type="PROSITE" id="PS50090"/>
    </source>
</evidence>
<feature type="compositionally biased region" description="Low complexity" evidence="3">
    <location>
        <begin position="295"/>
        <end position="305"/>
    </location>
</feature>
<proteinExistence type="predicted"/>
<feature type="region of interest" description="Disordered" evidence="3">
    <location>
        <begin position="608"/>
        <end position="710"/>
    </location>
</feature>
<gene>
    <name evidence="6" type="ORF">KP509_07G030800</name>
</gene>
<name>A0A8T2UFP0_CERRI</name>
<feature type="compositionally biased region" description="Polar residues" evidence="3">
    <location>
        <begin position="1000"/>
        <end position="1011"/>
    </location>
</feature>